<dbReference type="PhylomeDB" id="A0A0G4EKY9"/>
<evidence type="ECO:0000256" key="1">
    <source>
        <dbReference type="SAM" id="Coils"/>
    </source>
</evidence>
<gene>
    <name evidence="2" type="ORF">Vbra_12234</name>
</gene>
<dbReference type="InParanoid" id="A0A0G4EKY9"/>
<sequence>MSELLVQLVTRRCTVKQCLMRDESESKLLAINDALDTMRAEGGQLDQQIELLKQQGRTLPEERKAGAEISRRNLPVSPLDVQATQEEKKAVSHRLPALVIVEPELPGEMEQHEAATMRAAAGGEHSPEQVLQDIRLLQPHSLPSASELSDPDLLRDEVRVVEAELIVATKNQDRLRNAKLQLEKEITALERSGCSGSACVSSGTASQLAAKRASLGEISAAEQDMQRQLDEVNARSIEFSRKAAQAKNRRLFRQA</sequence>
<dbReference type="EMBL" id="CDMY01000255">
    <property type="protein sequence ID" value="CEL97649.1"/>
    <property type="molecule type" value="Genomic_DNA"/>
</dbReference>
<feature type="coiled-coil region" evidence="1">
    <location>
        <begin position="165"/>
        <end position="192"/>
    </location>
</feature>
<dbReference type="VEuPathDB" id="CryptoDB:Vbra_12234"/>
<proteinExistence type="predicted"/>
<evidence type="ECO:0000313" key="2">
    <source>
        <dbReference type="EMBL" id="CEL97649.1"/>
    </source>
</evidence>
<keyword evidence="1" id="KW-0175">Coiled coil</keyword>
<keyword evidence="3" id="KW-1185">Reference proteome</keyword>
<accession>A0A0G4EKY9</accession>
<dbReference type="Proteomes" id="UP000041254">
    <property type="component" value="Unassembled WGS sequence"/>
</dbReference>
<reference evidence="2 3" key="1">
    <citation type="submission" date="2014-11" db="EMBL/GenBank/DDBJ databases">
        <authorList>
            <person name="Zhu J."/>
            <person name="Qi W."/>
            <person name="Song R."/>
        </authorList>
    </citation>
    <scope>NUCLEOTIDE SEQUENCE [LARGE SCALE GENOMIC DNA]</scope>
</reference>
<organism evidence="2 3">
    <name type="scientific">Vitrella brassicaformis (strain CCMP3155)</name>
    <dbReference type="NCBI Taxonomy" id="1169540"/>
    <lineage>
        <taxon>Eukaryota</taxon>
        <taxon>Sar</taxon>
        <taxon>Alveolata</taxon>
        <taxon>Colpodellida</taxon>
        <taxon>Vitrellaceae</taxon>
        <taxon>Vitrella</taxon>
    </lineage>
</organism>
<name>A0A0G4EKY9_VITBC</name>
<protein>
    <submittedName>
        <fullName evidence="2">Uncharacterized protein</fullName>
    </submittedName>
</protein>
<dbReference type="AlphaFoldDB" id="A0A0G4EKY9"/>
<evidence type="ECO:0000313" key="3">
    <source>
        <dbReference type="Proteomes" id="UP000041254"/>
    </source>
</evidence>